<dbReference type="PANTHER" id="PTHR11439">
    <property type="entry name" value="GAG-POL-RELATED RETROTRANSPOSON"/>
    <property type="match status" value="1"/>
</dbReference>
<dbReference type="InterPro" id="IPR043502">
    <property type="entry name" value="DNA/RNA_pol_sf"/>
</dbReference>
<gene>
    <name evidence="3" type="primary">LOC106755465</name>
</gene>
<dbReference type="AlphaFoldDB" id="A0A1S3TH79"/>
<dbReference type="Proteomes" id="UP000087766">
    <property type="component" value="Unplaced"/>
</dbReference>
<reference evidence="3" key="1">
    <citation type="submission" date="2025-08" db="UniProtKB">
        <authorList>
            <consortium name="RefSeq"/>
        </authorList>
    </citation>
    <scope>IDENTIFICATION</scope>
    <source>
        <tissue evidence="3">Leaf</tissue>
    </source>
</reference>
<dbReference type="SUPFAM" id="SSF56672">
    <property type="entry name" value="DNA/RNA polymerases"/>
    <property type="match status" value="1"/>
</dbReference>
<sequence length="346" mass="39303">MEPPPGLEVHKEGQVCRLTKSLYGLKQASRQWFEKLSTFLASISYTQSKSDHSLFTKETPTGLTALLVYVDDIILAGNSMTEINRIKSLLHNRFQVKDLGKLKYFLGLEVARSKKGIHLSQRKYALDILEETGMLGCKPSLTPFLSDMNSLYKADNYLKDPTSYRKLIGKLLYLTNTTPDLFDSPVHVKAFSDSDWATCPNTRRSTTGFCIFIGSSLMSWKSKKQNTASRSSTEAEYRALVATTCEIQWIQYLLDDLKVQEAGTPALYCDNKSARHIADNQSFHEWTKDIELDCHVVREKIQANLLHLLPIRSDEQLADIFTKFPHRVRFRSIVSKLGLVTIDHTA</sequence>
<dbReference type="CDD" id="cd09272">
    <property type="entry name" value="RNase_HI_RT_Ty1"/>
    <property type="match status" value="1"/>
</dbReference>
<dbReference type="Pfam" id="PF07727">
    <property type="entry name" value="RVT_2"/>
    <property type="match status" value="1"/>
</dbReference>
<feature type="domain" description="Reverse transcriptase Ty1/copia-type" evidence="1">
    <location>
        <begin position="1"/>
        <end position="145"/>
    </location>
</feature>
<dbReference type="KEGG" id="vra:106755465"/>
<protein>
    <submittedName>
        <fullName evidence="3">Uncharacterized protein LOC106755465</fullName>
    </submittedName>
</protein>
<keyword evidence="2" id="KW-1185">Reference proteome</keyword>
<accession>A0A1S3TH79</accession>
<dbReference type="OrthoDB" id="2012657at2759"/>
<evidence type="ECO:0000313" key="3">
    <source>
        <dbReference type="RefSeq" id="XP_014493112.1"/>
    </source>
</evidence>
<dbReference type="RefSeq" id="XP_014493112.1">
    <property type="nucleotide sequence ID" value="XM_014637626.1"/>
</dbReference>
<evidence type="ECO:0000259" key="1">
    <source>
        <dbReference type="Pfam" id="PF07727"/>
    </source>
</evidence>
<dbReference type="GeneID" id="106755465"/>
<organism evidence="2 3">
    <name type="scientific">Vigna radiata var. radiata</name>
    <name type="common">Mung bean</name>
    <name type="synonym">Phaseolus aureus</name>
    <dbReference type="NCBI Taxonomy" id="3916"/>
    <lineage>
        <taxon>Eukaryota</taxon>
        <taxon>Viridiplantae</taxon>
        <taxon>Streptophyta</taxon>
        <taxon>Embryophyta</taxon>
        <taxon>Tracheophyta</taxon>
        <taxon>Spermatophyta</taxon>
        <taxon>Magnoliopsida</taxon>
        <taxon>eudicotyledons</taxon>
        <taxon>Gunneridae</taxon>
        <taxon>Pentapetalae</taxon>
        <taxon>rosids</taxon>
        <taxon>fabids</taxon>
        <taxon>Fabales</taxon>
        <taxon>Fabaceae</taxon>
        <taxon>Papilionoideae</taxon>
        <taxon>50 kb inversion clade</taxon>
        <taxon>NPAAA clade</taxon>
        <taxon>indigoferoid/millettioid clade</taxon>
        <taxon>Phaseoleae</taxon>
        <taxon>Vigna</taxon>
    </lineage>
</organism>
<evidence type="ECO:0000313" key="2">
    <source>
        <dbReference type="Proteomes" id="UP000087766"/>
    </source>
</evidence>
<dbReference type="PANTHER" id="PTHR11439:SF498">
    <property type="entry name" value="DNAK FAMILY PROTEIN"/>
    <property type="match status" value="1"/>
</dbReference>
<name>A0A1S3TH79_VIGRR</name>
<dbReference type="STRING" id="3916.A0A1S3TH79"/>
<dbReference type="InterPro" id="IPR013103">
    <property type="entry name" value="RVT_2"/>
</dbReference>
<proteinExistence type="predicted"/>